<keyword evidence="16 18" id="KW-0961">Cell wall biogenesis/degradation</keyword>
<name>A0A1H3C7E1_ALLWA</name>
<evidence type="ECO:0000256" key="13">
    <source>
        <dbReference type="ARBA" id="ARBA00022960"/>
    </source>
</evidence>
<dbReference type="Gene3D" id="3.40.50.20">
    <property type="match status" value="1"/>
</dbReference>
<evidence type="ECO:0000256" key="12">
    <source>
        <dbReference type="ARBA" id="ARBA00022842"/>
    </source>
</evidence>
<dbReference type="RefSeq" id="WP_091332111.1">
    <property type="nucleotide sequence ID" value="NZ_FNOW01000005.1"/>
</dbReference>
<dbReference type="EMBL" id="FNOW01000005">
    <property type="protein sequence ID" value="SDX49818.1"/>
    <property type="molecule type" value="Genomic_DNA"/>
</dbReference>
<evidence type="ECO:0000256" key="9">
    <source>
        <dbReference type="ARBA" id="ARBA00022723"/>
    </source>
</evidence>
<dbReference type="AlphaFoldDB" id="A0A1H3C7E1"/>
<dbReference type="GO" id="GO:0046872">
    <property type="term" value="F:metal ion binding"/>
    <property type="evidence" value="ECO:0007669"/>
    <property type="project" value="UniProtKB-KW"/>
</dbReference>
<dbReference type="HAMAP" id="MF_00047">
    <property type="entry name" value="Dala_Dala_lig"/>
    <property type="match status" value="1"/>
</dbReference>
<protein>
    <recommendedName>
        <fullName evidence="6 18">D-alanine--D-alanine ligase</fullName>
        <ecNumber evidence="6 18">6.3.2.4</ecNumber>
    </recommendedName>
    <alternativeName>
        <fullName evidence="18">D-Ala-D-Ala ligase</fullName>
    </alternativeName>
    <alternativeName>
        <fullName evidence="18">D-alanylalanine synthetase</fullName>
    </alternativeName>
</protein>
<dbReference type="InterPro" id="IPR011095">
    <property type="entry name" value="Dala_Dala_lig_C"/>
</dbReference>
<dbReference type="GO" id="GO:0008716">
    <property type="term" value="F:D-alanine-D-alanine ligase activity"/>
    <property type="evidence" value="ECO:0007669"/>
    <property type="project" value="UniProtKB-UniRule"/>
</dbReference>
<evidence type="ECO:0000256" key="8">
    <source>
        <dbReference type="ARBA" id="ARBA00022598"/>
    </source>
</evidence>
<dbReference type="GO" id="GO:0005524">
    <property type="term" value="F:ATP binding"/>
    <property type="evidence" value="ECO:0007669"/>
    <property type="project" value="UniProtKB-UniRule"/>
</dbReference>
<dbReference type="NCBIfam" id="TIGR01205">
    <property type="entry name" value="D_ala_D_alaTIGR"/>
    <property type="match status" value="1"/>
</dbReference>
<feature type="binding site" evidence="20">
    <location>
        <position position="272"/>
    </location>
    <ligand>
        <name>Mg(2+)</name>
        <dbReference type="ChEBI" id="CHEBI:18420"/>
        <label>2</label>
    </ligand>
</feature>
<evidence type="ECO:0000259" key="22">
    <source>
        <dbReference type="PROSITE" id="PS50975"/>
    </source>
</evidence>
<dbReference type="SUPFAM" id="SSF52440">
    <property type="entry name" value="PreATP-grasp domain"/>
    <property type="match status" value="1"/>
</dbReference>
<dbReference type="Pfam" id="PF07478">
    <property type="entry name" value="Dala_Dala_lig_C"/>
    <property type="match status" value="1"/>
</dbReference>
<feature type="binding site" evidence="20">
    <location>
        <position position="274"/>
    </location>
    <ligand>
        <name>Mg(2+)</name>
        <dbReference type="ChEBI" id="CHEBI:18420"/>
        <label>2</label>
    </ligand>
</feature>
<dbReference type="InterPro" id="IPR000291">
    <property type="entry name" value="D-Ala_lig_Van_CS"/>
</dbReference>
<dbReference type="InterPro" id="IPR013815">
    <property type="entry name" value="ATP_grasp_subdomain_1"/>
</dbReference>
<keyword evidence="15 20" id="KW-0464">Manganese</keyword>
<keyword evidence="7 18" id="KW-0963">Cytoplasm</keyword>
<keyword evidence="11 21" id="KW-0067">ATP-binding</keyword>
<dbReference type="InterPro" id="IPR016185">
    <property type="entry name" value="PreATP-grasp_dom_sf"/>
</dbReference>
<evidence type="ECO:0000256" key="11">
    <source>
        <dbReference type="ARBA" id="ARBA00022840"/>
    </source>
</evidence>
<feature type="active site" evidence="19">
    <location>
        <position position="25"/>
    </location>
</feature>
<evidence type="ECO:0000256" key="5">
    <source>
        <dbReference type="ARBA" id="ARBA00010871"/>
    </source>
</evidence>
<dbReference type="EC" id="6.3.2.4" evidence="6 18"/>
<dbReference type="PANTHER" id="PTHR23132:SF23">
    <property type="entry name" value="D-ALANINE--D-ALANINE LIGASE B"/>
    <property type="match status" value="1"/>
</dbReference>
<keyword evidence="12 20" id="KW-0460">Magnesium</keyword>
<keyword evidence="8 18" id="KW-0436">Ligase</keyword>
<dbReference type="PANTHER" id="PTHR23132">
    <property type="entry name" value="D-ALANINE--D-ALANINE LIGASE"/>
    <property type="match status" value="1"/>
</dbReference>
<dbReference type="NCBIfam" id="NF002378">
    <property type="entry name" value="PRK01372.1"/>
    <property type="match status" value="1"/>
</dbReference>
<keyword evidence="13 18" id="KW-0133">Cell shape</keyword>
<evidence type="ECO:0000256" key="2">
    <source>
        <dbReference type="ARBA" id="ARBA00003921"/>
    </source>
</evidence>
<feature type="binding site" evidence="20">
    <location>
        <position position="259"/>
    </location>
    <ligand>
        <name>Mg(2+)</name>
        <dbReference type="ChEBI" id="CHEBI:18420"/>
        <label>1</label>
    </ligand>
</feature>
<organism evidence="23 24">
    <name type="scientific">Allochromatium warmingii</name>
    <name type="common">Chromatium warmingii</name>
    <dbReference type="NCBI Taxonomy" id="61595"/>
    <lineage>
        <taxon>Bacteria</taxon>
        <taxon>Pseudomonadati</taxon>
        <taxon>Pseudomonadota</taxon>
        <taxon>Gammaproteobacteria</taxon>
        <taxon>Chromatiales</taxon>
        <taxon>Chromatiaceae</taxon>
        <taxon>Allochromatium</taxon>
    </lineage>
</organism>
<evidence type="ECO:0000256" key="1">
    <source>
        <dbReference type="ARBA" id="ARBA00001936"/>
    </source>
</evidence>
<sequence length="312" mass="33692">MTTEVNRSPERFGTVALLMGGQAAEREVSLKSGRAVLEALQRLGIAVTALDPDVTILERLRAGGYDRAFIMLHGRGGEDGQIQGALETIGVPYTGSGVLGSALGMDKYRCKLAWQGAGLPTAESVLVREAADLTAAAALGFPLMMKPVHEGSSIGMARVTSVAELEQAWHTARQFDGLVLAERWIDGIELTAAILGREALPLIRLETPHAFYDYDAKYRAESTRYHCPCGLAPEVETRLQALALAAFDAVGAHGWGRVDIMLDRTGQPFLLEINTVPGMTDHSLVPMAARAAGIDFDELVWRILETSVNRPR</sequence>
<evidence type="ECO:0000256" key="10">
    <source>
        <dbReference type="ARBA" id="ARBA00022741"/>
    </source>
</evidence>
<evidence type="ECO:0000313" key="23">
    <source>
        <dbReference type="EMBL" id="SDX49818.1"/>
    </source>
</evidence>
<feature type="active site" evidence="19">
    <location>
        <position position="152"/>
    </location>
</feature>
<comment type="subcellular location">
    <subcellularLocation>
        <location evidence="3 18">Cytoplasm</location>
    </subcellularLocation>
</comment>
<evidence type="ECO:0000256" key="16">
    <source>
        <dbReference type="ARBA" id="ARBA00023316"/>
    </source>
</evidence>
<evidence type="ECO:0000256" key="7">
    <source>
        <dbReference type="ARBA" id="ARBA00022490"/>
    </source>
</evidence>
<dbReference type="GO" id="GO:0071555">
    <property type="term" value="P:cell wall organization"/>
    <property type="evidence" value="ECO:0007669"/>
    <property type="project" value="UniProtKB-KW"/>
</dbReference>
<gene>
    <name evidence="18" type="primary">ddl</name>
    <name evidence="23" type="ORF">SAMN05421644_10529</name>
</gene>
<dbReference type="OrthoDB" id="9813261at2"/>
<dbReference type="InterPro" id="IPR011761">
    <property type="entry name" value="ATP-grasp"/>
</dbReference>
<keyword evidence="10 21" id="KW-0547">Nucleotide-binding</keyword>
<dbReference type="UniPathway" id="UPA00219"/>
<evidence type="ECO:0000256" key="6">
    <source>
        <dbReference type="ARBA" id="ARBA00012216"/>
    </source>
</evidence>
<accession>A0A1H3C7E1</accession>
<evidence type="ECO:0000256" key="19">
    <source>
        <dbReference type="PIRSR" id="PIRSR039102-1"/>
    </source>
</evidence>
<dbReference type="Proteomes" id="UP000198672">
    <property type="component" value="Unassembled WGS sequence"/>
</dbReference>
<dbReference type="PROSITE" id="PS00843">
    <property type="entry name" value="DALA_DALA_LIGASE_1"/>
    <property type="match status" value="1"/>
</dbReference>
<dbReference type="STRING" id="61595.SAMN05421644_10529"/>
<comment type="similarity">
    <text evidence="5 18">Belongs to the D-alanine--D-alanine ligase family.</text>
</comment>
<evidence type="ECO:0000256" key="3">
    <source>
        <dbReference type="ARBA" id="ARBA00004496"/>
    </source>
</evidence>
<dbReference type="Gene3D" id="3.30.1490.20">
    <property type="entry name" value="ATP-grasp fold, A domain"/>
    <property type="match status" value="1"/>
</dbReference>
<evidence type="ECO:0000256" key="21">
    <source>
        <dbReference type="PROSITE-ProRule" id="PRU00409"/>
    </source>
</evidence>
<comment type="function">
    <text evidence="2 18">Cell wall formation.</text>
</comment>
<evidence type="ECO:0000256" key="15">
    <source>
        <dbReference type="ARBA" id="ARBA00023211"/>
    </source>
</evidence>
<dbReference type="PROSITE" id="PS00844">
    <property type="entry name" value="DALA_DALA_LIGASE_2"/>
    <property type="match status" value="1"/>
</dbReference>
<dbReference type="GO" id="GO:0005737">
    <property type="term" value="C:cytoplasm"/>
    <property type="evidence" value="ECO:0007669"/>
    <property type="project" value="UniProtKB-SubCell"/>
</dbReference>
<dbReference type="Pfam" id="PF01820">
    <property type="entry name" value="Dala_Dala_lig_N"/>
    <property type="match status" value="1"/>
</dbReference>
<comment type="catalytic activity">
    <reaction evidence="17 18">
        <text>2 D-alanine + ATP = D-alanyl-D-alanine + ADP + phosphate + H(+)</text>
        <dbReference type="Rhea" id="RHEA:11224"/>
        <dbReference type="ChEBI" id="CHEBI:15378"/>
        <dbReference type="ChEBI" id="CHEBI:30616"/>
        <dbReference type="ChEBI" id="CHEBI:43474"/>
        <dbReference type="ChEBI" id="CHEBI:57416"/>
        <dbReference type="ChEBI" id="CHEBI:57822"/>
        <dbReference type="ChEBI" id="CHEBI:456216"/>
        <dbReference type="EC" id="6.3.2.4"/>
    </reaction>
</comment>
<feature type="active site" evidence="19">
    <location>
        <position position="283"/>
    </location>
</feature>
<dbReference type="InterPro" id="IPR005905">
    <property type="entry name" value="D_ala_D_ala"/>
</dbReference>
<dbReference type="PROSITE" id="PS50975">
    <property type="entry name" value="ATP_GRASP"/>
    <property type="match status" value="1"/>
</dbReference>
<dbReference type="Gene3D" id="3.30.470.20">
    <property type="entry name" value="ATP-grasp fold, B domain"/>
    <property type="match status" value="1"/>
</dbReference>
<evidence type="ECO:0000313" key="24">
    <source>
        <dbReference type="Proteomes" id="UP000198672"/>
    </source>
</evidence>
<dbReference type="GO" id="GO:0008360">
    <property type="term" value="P:regulation of cell shape"/>
    <property type="evidence" value="ECO:0007669"/>
    <property type="project" value="UniProtKB-KW"/>
</dbReference>
<feature type="binding site" evidence="20">
    <location>
        <position position="272"/>
    </location>
    <ligand>
        <name>Mg(2+)</name>
        <dbReference type="ChEBI" id="CHEBI:18420"/>
        <label>1</label>
    </ligand>
</feature>
<proteinExistence type="inferred from homology"/>
<reference evidence="24" key="1">
    <citation type="submission" date="2016-10" db="EMBL/GenBank/DDBJ databases">
        <authorList>
            <person name="Varghese N."/>
            <person name="Submissions S."/>
        </authorList>
    </citation>
    <scope>NUCLEOTIDE SEQUENCE [LARGE SCALE GENOMIC DNA]</scope>
    <source>
        <strain evidence="24">DSM 173</strain>
    </source>
</reference>
<feature type="domain" description="ATP-grasp" evidence="22">
    <location>
        <begin position="111"/>
        <end position="305"/>
    </location>
</feature>
<comment type="pathway">
    <text evidence="4 18">Cell wall biogenesis; peptidoglycan biosynthesis.</text>
</comment>
<keyword evidence="9 20" id="KW-0479">Metal-binding</keyword>
<dbReference type="GO" id="GO:0009252">
    <property type="term" value="P:peptidoglycan biosynthetic process"/>
    <property type="evidence" value="ECO:0007669"/>
    <property type="project" value="UniProtKB-UniRule"/>
</dbReference>
<dbReference type="InterPro" id="IPR011127">
    <property type="entry name" value="Dala_Dala_lig_N"/>
</dbReference>
<keyword evidence="24" id="KW-1185">Reference proteome</keyword>
<comment type="cofactor">
    <cofactor evidence="20">
        <name>Mg(2+)</name>
        <dbReference type="ChEBI" id="CHEBI:18420"/>
    </cofactor>
    <cofactor evidence="20">
        <name>Mn(2+)</name>
        <dbReference type="ChEBI" id="CHEBI:29035"/>
    </cofactor>
    <text evidence="20">Binds 2 magnesium or manganese ions per subunit.</text>
</comment>
<dbReference type="FunFam" id="3.30.470.20:FF:000008">
    <property type="entry name" value="D-alanine--D-alanine ligase"/>
    <property type="match status" value="1"/>
</dbReference>
<evidence type="ECO:0000256" key="4">
    <source>
        <dbReference type="ARBA" id="ARBA00004752"/>
    </source>
</evidence>
<dbReference type="PIRSF" id="PIRSF039102">
    <property type="entry name" value="Ddl/VanB"/>
    <property type="match status" value="1"/>
</dbReference>
<dbReference type="SUPFAM" id="SSF56059">
    <property type="entry name" value="Glutathione synthetase ATP-binding domain-like"/>
    <property type="match status" value="1"/>
</dbReference>
<evidence type="ECO:0000256" key="20">
    <source>
        <dbReference type="PIRSR" id="PIRSR039102-3"/>
    </source>
</evidence>
<evidence type="ECO:0000256" key="14">
    <source>
        <dbReference type="ARBA" id="ARBA00022984"/>
    </source>
</evidence>
<evidence type="ECO:0000256" key="17">
    <source>
        <dbReference type="ARBA" id="ARBA00047614"/>
    </source>
</evidence>
<evidence type="ECO:0000256" key="18">
    <source>
        <dbReference type="HAMAP-Rule" id="MF_00047"/>
    </source>
</evidence>
<keyword evidence="14 18" id="KW-0573">Peptidoglycan synthesis</keyword>
<comment type="cofactor">
    <cofactor evidence="1">
        <name>Mn(2+)</name>
        <dbReference type="ChEBI" id="CHEBI:29035"/>
    </cofactor>
</comment>